<protein>
    <submittedName>
        <fullName evidence="1">Aromatic compound dioxygenase</fullName>
    </submittedName>
</protein>
<dbReference type="STRING" id="1448321.A0A317WU84"/>
<keyword evidence="2" id="KW-1185">Reference proteome</keyword>
<keyword evidence="1" id="KW-0560">Oxidoreductase</keyword>
<dbReference type="AlphaFoldDB" id="A0A317WU84"/>
<keyword evidence="1" id="KW-0223">Dioxygenase</keyword>
<dbReference type="GO" id="GO:0005506">
    <property type="term" value="F:iron ion binding"/>
    <property type="evidence" value="ECO:0007669"/>
    <property type="project" value="InterPro"/>
</dbReference>
<evidence type="ECO:0000313" key="2">
    <source>
        <dbReference type="Proteomes" id="UP000247233"/>
    </source>
</evidence>
<proteinExistence type="predicted"/>
<dbReference type="PANTHER" id="PTHR34315:SF9">
    <property type="entry name" value="INTRADIOL RING-CLEAVAGE DIOXYGENASES DOMAIN-CONTAINING PROTEIN-RELATED"/>
    <property type="match status" value="1"/>
</dbReference>
<dbReference type="Gene3D" id="2.60.130.10">
    <property type="entry name" value="Aromatic compound dioxygenase"/>
    <property type="match status" value="1"/>
</dbReference>
<gene>
    <name evidence="1" type="ORF">BO70DRAFT_358969</name>
</gene>
<dbReference type="CDD" id="cd03457">
    <property type="entry name" value="intradiol_dioxygenase_like"/>
    <property type="match status" value="1"/>
</dbReference>
<dbReference type="GO" id="GO:0016702">
    <property type="term" value="F:oxidoreductase activity, acting on single donors with incorporation of molecular oxygen, incorporation of two atoms of oxygen"/>
    <property type="evidence" value="ECO:0007669"/>
    <property type="project" value="InterPro"/>
</dbReference>
<comment type="caution">
    <text evidence="1">The sequence shown here is derived from an EMBL/GenBank/DDBJ whole genome shotgun (WGS) entry which is preliminary data.</text>
</comment>
<dbReference type="EMBL" id="MSFL01000003">
    <property type="protein sequence ID" value="PWY89974.1"/>
    <property type="molecule type" value="Genomic_DNA"/>
</dbReference>
<organism evidence="1 2">
    <name type="scientific">Aspergillus heteromorphus CBS 117.55</name>
    <dbReference type="NCBI Taxonomy" id="1448321"/>
    <lineage>
        <taxon>Eukaryota</taxon>
        <taxon>Fungi</taxon>
        <taxon>Dikarya</taxon>
        <taxon>Ascomycota</taxon>
        <taxon>Pezizomycotina</taxon>
        <taxon>Eurotiomycetes</taxon>
        <taxon>Eurotiomycetidae</taxon>
        <taxon>Eurotiales</taxon>
        <taxon>Aspergillaceae</taxon>
        <taxon>Aspergillus</taxon>
        <taxon>Aspergillus subgen. Circumdati</taxon>
    </lineage>
</organism>
<dbReference type="Proteomes" id="UP000247233">
    <property type="component" value="Unassembled WGS sequence"/>
</dbReference>
<reference evidence="1 2" key="1">
    <citation type="submission" date="2016-12" db="EMBL/GenBank/DDBJ databases">
        <title>The genomes of Aspergillus section Nigri reveals drivers in fungal speciation.</title>
        <authorList>
            <consortium name="DOE Joint Genome Institute"/>
            <person name="Vesth T.C."/>
            <person name="Nybo J."/>
            <person name="Theobald S."/>
            <person name="Brandl J."/>
            <person name="Frisvad J.C."/>
            <person name="Nielsen K.F."/>
            <person name="Lyhne E.K."/>
            <person name="Kogle M.E."/>
            <person name="Kuo A."/>
            <person name="Riley R."/>
            <person name="Clum A."/>
            <person name="Nolan M."/>
            <person name="Lipzen A."/>
            <person name="Salamov A."/>
            <person name="Henrissat B."/>
            <person name="Wiebenga A."/>
            <person name="De Vries R.P."/>
            <person name="Grigoriev I.V."/>
            <person name="Mortensen U.H."/>
            <person name="Andersen M.R."/>
            <person name="Baker S.E."/>
        </authorList>
    </citation>
    <scope>NUCLEOTIDE SEQUENCE [LARGE SCALE GENOMIC DNA]</scope>
    <source>
        <strain evidence="1 2">CBS 117.55</strain>
    </source>
</reference>
<accession>A0A317WU84</accession>
<dbReference type="InterPro" id="IPR015889">
    <property type="entry name" value="Intradiol_dOase_core"/>
</dbReference>
<name>A0A317WU84_9EURO</name>
<dbReference type="SUPFAM" id="SSF49482">
    <property type="entry name" value="Aromatic compound dioxygenase"/>
    <property type="match status" value="1"/>
</dbReference>
<dbReference type="VEuPathDB" id="FungiDB:BO70DRAFT_358969"/>
<dbReference type="PANTHER" id="PTHR34315">
    <property type="match status" value="1"/>
</dbReference>
<dbReference type="RefSeq" id="XP_025402805.1">
    <property type="nucleotide sequence ID" value="XM_025542425.1"/>
</dbReference>
<sequence length="431" mass="47912">MGVDCVIQRHHGFLVRRSQCSLWYRRSASSGATDERASSRHQPASSLLAFFTHTSFSRNPRFPDPLNTKIHLNSIVTLVIAGYALFAAVHPAHQESSDLLDFKSNMRRGLQNCAAKFERNGLSARAEARRRALVNLHRKRLTARDTMSVLSASHLVTGTDITPNSPSSKIFGSSNTCILSPETLFGPYYVPGEYIRSSLSENQSGVPVVIEAQFVDVETCEPIADWYSDTWSCNATGIYSGLVANHNGNTDDSSNLNNTFLRGVQKTDTDGVVTFHTLFPGHYPTRTIHPHLVAHLDVTVLDNNTISGGTVAYIGEVYWDQDLIDDVEATYPYNTNTFTLATNEKDLLFINQTKKSGFDPVLNCVYLGDSLSDGLSGWVTVVVNVSATYDPRYNAIDTSTGQQPVRWWRYPAQKRPRIISRIFFSSEDSVE</sequence>
<dbReference type="GeneID" id="37064662"/>
<evidence type="ECO:0000313" key="1">
    <source>
        <dbReference type="EMBL" id="PWY89974.1"/>
    </source>
</evidence>
<dbReference type="OrthoDB" id="121380at2759"/>